<comment type="function">
    <text evidence="13">Inactive carboxypeptidase that may play a role in cell wall organization and biogenesis.</text>
</comment>
<keyword evidence="12" id="KW-0961">Cell wall biogenesis/degradation</keyword>
<evidence type="ECO:0000256" key="6">
    <source>
        <dbReference type="ARBA" id="ARBA00022554"/>
    </source>
</evidence>
<evidence type="ECO:0000256" key="12">
    <source>
        <dbReference type="ARBA" id="ARBA00023316"/>
    </source>
</evidence>
<keyword evidence="8 18" id="KW-0732">Signal</keyword>
<keyword evidence="20" id="KW-0645">Protease</keyword>
<protein>
    <recommendedName>
        <fullName evidence="14">Inactive metallocarboxypeptidase ECM14</fullName>
    </recommendedName>
    <alternativeName>
        <fullName evidence="15">Inactive metallocarboxypeptidase ecm14</fullName>
    </alternativeName>
</protein>
<evidence type="ECO:0000256" key="13">
    <source>
        <dbReference type="ARBA" id="ARBA00025210"/>
    </source>
</evidence>
<evidence type="ECO:0000256" key="11">
    <source>
        <dbReference type="ARBA" id="ARBA00023180"/>
    </source>
</evidence>
<dbReference type="GO" id="GO:0071555">
    <property type="term" value="P:cell wall organization"/>
    <property type="evidence" value="ECO:0007669"/>
    <property type="project" value="UniProtKB-KW"/>
</dbReference>
<evidence type="ECO:0000256" key="2">
    <source>
        <dbReference type="ARBA" id="ARBA00004116"/>
    </source>
</evidence>
<evidence type="ECO:0000256" key="5">
    <source>
        <dbReference type="ARBA" id="ARBA00022525"/>
    </source>
</evidence>
<dbReference type="FunFam" id="3.40.630.10:FF:000060">
    <property type="entry name" value="Putative metallocarboxypeptidase ecm14"/>
    <property type="match status" value="1"/>
</dbReference>
<evidence type="ECO:0000256" key="16">
    <source>
        <dbReference type="PROSITE-ProRule" id="PRU01379"/>
    </source>
</evidence>
<dbReference type="AlphaFoldDB" id="A0A0N1H292"/>
<dbReference type="PRINTS" id="PR00765">
    <property type="entry name" value="CRBOXYPTASEA"/>
</dbReference>
<evidence type="ECO:0000259" key="19">
    <source>
        <dbReference type="PROSITE" id="PS52035"/>
    </source>
</evidence>
<evidence type="ECO:0000256" key="3">
    <source>
        <dbReference type="ARBA" id="ARBA00004613"/>
    </source>
</evidence>
<dbReference type="InterPro" id="IPR000834">
    <property type="entry name" value="Peptidase_M14"/>
</dbReference>
<comment type="caution">
    <text evidence="16">Lacks conserved residue(s) required for the propagation of feature annotation.</text>
</comment>
<reference evidence="20 21" key="1">
    <citation type="submission" date="2015-06" db="EMBL/GenBank/DDBJ databases">
        <title>Draft genome of the ant-associated black yeast Phialophora attae CBS 131958.</title>
        <authorList>
            <person name="Moreno L.F."/>
            <person name="Stielow B.J."/>
            <person name="de Hoog S."/>
            <person name="Vicente V.A."/>
            <person name="Weiss V.A."/>
            <person name="de Vries M."/>
            <person name="Cruz L.M."/>
            <person name="Souza E.M."/>
        </authorList>
    </citation>
    <scope>NUCLEOTIDE SEQUENCE [LARGE SCALE GENOMIC DNA]</scope>
    <source>
        <strain evidence="20 21">CBS 131958</strain>
    </source>
</reference>
<keyword evidence="6" id="KW-0926">Vacuole</keyword>
<dbReference type="PANTHER" id="PTHR11705">
    <property type="entry name" value="PROTEASE FAMILY M14 CARBOXYPEPTIDASE A,B"/>
    <property type="match status" value="1"/>
</dbReference>
<evidence type="ECO:0000256" key="9">
    <source>
        <dbReference type="ARBA" id="ARBA00022833"/>
    </source>
</evidence>
<evidence type="ECO:0000313" key="20">
    <source>
        <dbReference type="EMBL" id="KPI34334.1"/>
    </source>
</evidence>
<dbReference type="GO" id="GO:0006508">
    <property type="term" value="P:proteolysis"/>
    <property type="evidence" value="ECO:0007669"/>
    <property type="project" value="InterPro"/>
</dbReference>
<evidence type="ECO:0000256" key="15">
    <source>
        <dbReference type="ARBA" id="ARBA00026213"/>
    </source>
</evidence>
<dbReference type="GO" id="GO:0008270">
    <property type="term" value="F:zinc ion binding"/>
    <property type="evidence" value="ECO:0007669"/>
    <property type="project" value="InterPro"/>
</dbReference>
<dbReference type="CDD" id="cd03860">
    <property type="entry name" value="M14_CP_A-B_like"/>
    <property type="match status" value="1"/>
</dbReference>
<dbReference type="SUPFAM" id="SSF53187">
    <property type="entry name" value="Zn-dependent exopeptidases"/>
    <property type="match status" value="1"/>
</dbReference>
<keyword evidence="7" id="KW-0479">Metal-binding</keyword>
<feature type="region of interest" description="Disordered" evidence="17">
    <location>
        <begin position="448"/>
        <end position="469"/>
    </location>
</feature>
<name>A0A0N1H292_9EURO</name>
<organism evidence="20 21">
    <name type="scientific">Cyphellophora attinorum</name>
    <dbReference type="NCBI Taxonomy" id="1664694"/>
    <lineage>
        <taxon>Eukaryota</taxon>
        <taxon>Fungi</taxon>
        <taxon>Dikarya</taxon>
        <taxon>Ascomycota</taxon>
        <taxon>Pezizomycotina</taxon>
        <taxon>Eurotiomycetes</taxon>
        <taxon>Chaetothyriomycetidae</taxon>
        <taxon>Chaetothyriales</taxon>
        <taxon>Cyphellophoraceae</taxon>
        <taxon>Cyphellophora</taxon>
    </lineage>
</organism>
<dbReference type="SUPFAM" id="SSF54897">
    <property type="entry name" value="Protease propeptides/inhibitors"/>
    <property type="match status" value="1"/>
</dbReference>
<dbReference type="GeneID" id="28731936"/>
<dbReference type="Gene3D" id="3.40.630.10">
    <property type="entry name" value="Zn peptidases"/>
    <property type="match status" value="1"/>
</dbReference>
<sequence>MAKLLSWLVVLLASQLVSSVPTSNQPTSRTPVLQQIHDLSISPFRYVRDAVIEGIWGTPCGRKLKPYGRGRSRAPTNYRTRYGDDVVLRFQFDTQEEIEALSDAIDVLYLDVWDITNEWVDIRLSNSVVTSLLGLLPQSMGQKYTPVIYDLAKAVYDTYPGAETSHNERPLHPIDDQAVSPVEVNDIFFNEYQPLSVLYPWLRLLASMFPTHVTLESIGLSAEGRDIPALRLGARVDLPPDHEHPTRMTILVTGGLHAREWISVSTAAYIAYNLVTRYGDPRFHDTTKLLNHFDVVFIPTMNPDGYEYTWTTDRLWRKNRQHTSLPFCSGIDLDRAFPFAWDGHDEIDNPCAEDFAGSKPFEAYESQRLADWAKNQTLNNNVTFVSFLDLHSYSQQVLYPYSFSCDSDPPNLEDLEEVAIGLAKSFRLTNGRFYSVNSACEGSTAIDYNHENEPTRKGPRPRFPRGSMESSGGSALDYFYHELRVKYSYQIKLRDMGAYGFLLPKEHILPTGAEAFEAVLGLGRWLLGNHGIERSEL</sequence>
<evidence type="ECO:0000256" key="10">
    <source>
        <dbReference type="ARBA" id="ARBA00023157"/>
    </source>
</evidence>
<comment type="similarity">
    <text evidence="4 16">Belongs to the peptidase M14 family.</text>
</comment>
<keyword evidence="20" id="KW-0378">Hydrolase</keyword>
<evidence type="ECO:0000256" key="8">
    <source>
        <dbReference type="ARBA" id="ARBA00022729"/>
    </source>
</evidence>
<keyword evidence="11" id="KW-0325">Glycoprotein</keyword>
<evidence type="ECO:0000256" key="18">
    <source>
        <dbReference type="SAM" id="SignalP"/>
    </source>
</evidence>
<feature type="chain" id="PRO_5005872976" description="Inactive metallocarboxypeptidase ECM14" evidence="18">
    <location>
        <begin position="20"/>
        <end position="537"/>
    </location>
</feature>
<dbReference type="GO" id="GO:0004181">
    <property type="term" value="F:metallocarboxypeptidase activity"/>
    <property type="evidence" value="ECO:0007669"/>
    <property type="project" value="InterPro"/>
</dbReference>
<dbReference type="PROSITE" id="PS52035">
    <property type="entry name" value="PEPTIDASE_M14"/>
    <property type="match status" value="1"/>
</dbReference>
<comment type="cofactor">
    <cofactor evidence="1">
        <name>Zn(2+)</name>
        <dbReference type="ChEBI" id="CHEBI:29105"/>
    </cofactor>
</comment>
<dbReference type="EMBL" id="LFJN01000065">
    <property type="protein sequence ID" value="KPI34334.1"/>
    <property type="molecule type" value="Genomic_DNA"/>
</dbReference>
<accession>A0A0N1H292</accession>
<dbReference type="SMART" id="SM00631">
    <property type="entry name" value="Zn_pept"/>
    <property type="match status" value="1"/>
</dbReference>
<proteinExistence type="inferred from homology"/>
<keyword evidence="5" id="KW-0964">Secreted</keyword>
<evidence type="ECO:0000256" key="14">
    <source>
        <dbReference type="ARBA" id="ARBA00026187"/>
    </source>
</evidence>
<comment type="subcellular location">
    <subcellularLocation>
        <location evidence="3">Secreted</location>
    </subcellularLocation>
    <subcellularLocation>
        <location evidence="2">Vacuole</location>
    </subcellularLocation>
</comment>
<dbReference type="Proteomes" id="UP000038010">
    <property type="component" value="Unassembled WGS sequence"/>
</dbReference>
<dbReference type="STRING" id="1664694.A0A0N1H292"/>
<evidence type="ECO:0000256" key="4">
    <source>
        <dbReference type="ARBA" id="ARBA00005988"/>
    </source>
</evidence>
<feature type="domain" description="Peptidase M14" evidence="19">
    <location>
        <begin position="191"/>
        <end position="526"/>
    </location>
</feature>
<dbReference type="RefSeq" id="XP_017994297.1">
    <property type="nucleotide sequence ID" value="XM_018140057.1"/>
</dbReference>
<comment type="caution">
    <text evidence="20">The sequence shown here is derived from an EMBL/GenBank/DDBJ whole genome shotgun (WGS) entry which is preliminary data.</text>
</comment>
<evidence type="ECO:0000256" key="7">
    <source>
        <dbReference type="ARBA" id="ARBA00022723"/>
    </source>
</evidence>
<keyword evidence="20" id="KW-0121">Carboxypeptidase</keyword>
<dbReference type="GO" id="GO:0005576">
    <property type="term" value="C:extracellular region"/>
    <property type="evidence" value="ECO:0007669"/>
    <property type="project" value="UniProtKB-SubCell"/>
</dbReference>
<keyword evidence="10" id="KW-1015">Disulfide bond</keyword>
<keyword evidence="21" id="KW-1185">Reference proteome</keyword>
<dbReference type="VEuPathDB" id="FungiDB:AB675_11229"/>
<dbReference type="Pfam" id="PF00246">
    <property type="entry name" value="Peptidase_M14"/>
    <property type="match status" value="1"/>
</dbReference>
<evidence type="ECO:0000256" key="1">
    <source>
        <dbReference type="ARBA" id="ARBA00001947"/>
    </source>
</evidence>
<dbReference type="PANTHER" id="PTHR11705:SF147">
    <property type="entry name" value="INACTIVE METALLOCARBOXYPEPTIDASE ECM14"/>
    <property type="match status" value="1"/>
</dbReference>
<dbReference type="GO" id="GO:0005773">
    <property type="term" value="C:vacuole"/>
    <property type="evidence" value="ECO:0007669"/>
    <property type="project" value="UniProtKB-SubCell"/>
</dbReference>
<evidence type="ECO:0000256" key="17">
    <source>
        <dbReference type="SAM" id="MobiDB-lite"/>
    </source>
</evidence>
<evidence type="ECO:0000313" key="21">
    <source>
        <dbReference type="Proteomes" id="UP000038010"/>
    </source>
</evidence>
<dbReference type="OrthoDB" id="3626597at2759"/>
<gene>
    <name evidence="20" type="ORF">AB675_11229</name>
</gene>
<feature type="signal peptide" evidence="18">
    <location>
        <begin position="1"/>
        <end position="19"/>
    </location>
</feature>
<keyword evidence="9" id="KW-0862">Zinc</keyword>